<dbReference type="InterPro" id="IPR036397">
    <property type="entry name" value="RNaseH_sf"/>
</dbReference>
<dbReference type="PANTHER" id="PTHR37984">
    <property type="entry name" value="PROTEIN CBG26694"/>
    <property type="match status" value="1"/>
</dbReference>
<comment type="similarity">
    <text evidence="1">Belongs to the beta type-B retroviral polymerase family. HERV class-II K(HML-2) pol subfamily.</text>
</comment>
<dbReference type="EC" id="3.1.26.4" evidence="2"/>
<dbReference type="Gene3D" id="3.10.10.10">
    <property type="entry name" value="HIV Type 1 Reverse Transcriptase, subunit A, domain 1"/>
    <property type="match status" value="1"/>
</dbReference>
<dbReference type="Gene3D" id="1.10.340.70">
    <property type="match status" value="1"/>
</dbReference>
<evidence type="ECO:0000256" key="4">
    <source>
        <dbReference type="ARBA" id="ARBA00022695"/>
    </source>
</evidence>
<keyword evidence="7" id="KW-0378">Hydrolase</keyword>
<evidence type="ECO:0000256" key="1">
    <source>
        <dbReference type="ARBA" id="ARBA00010879"/>
    </source>
</evidence>
<dbReference type="PANTHER" id="PTHR37984:SF5">
    <property type="entry name" value="PROTEIN NYNRIN-LIKE"/>
    <property type="match status" value="1"/>
</dbReference>
<dbReference type="AlphaFoldDB" id="E4XYE5"/>
<keyword evidence="6" id="KW-0255">Endonuclease</keyword>
<dbReference type="SUPFAM" id="SSF53098">
    <property type="entry name" value="Ribonuclease H-like"/>
    <property type="match status" value="1"/>
</dbReference>
<dbReference type="Proteomes" id="UP000001307">
    <property type="component" value="Unassembled WGS sequence"/>
</dbReference>
<evidence type="ECO:0000256" key="9">
    <source>
        <dbReference type="ARBA" id="ARBA00039658"/>
    </source>
</evidence>
<keyword evidence="3" id="KW-0808">Transferase</keyword>
<proteinExistence type="inferred from homology"/>
<dbReference type="InterPro" id="IPR000477">
    <property type="entry name" value="RT_dom"/>
</dbReference>
<reference evidence="13" key="1">
    <citation type="journal article" date="2010" name="Science">
        <title>Plasticity of animal genome architecture unmasked by rapid evolution of a pelagic tunicate.</title>
        <authorList>
            <person name="Denoeud F."/>
            <person name="Henriet S."/>
            <person name="Mungpakdee S."/>
            <person name="Aury J.M."/>
            <person name="Da Silva C."/>
            <person name="Brinkmann H."/>
            <person name="Mikhaleva J."/>
            <person name="Olsen L.C."/>
            <person name="Jubin C."/>
            <person name="Canestro C."/>
            <person name="Bouquet J.M."/>
            <person name="Danks G."/>
            <person name="Poulain J."/>
            <person name="Campsteijn C."/>
            <person name="Adamski M."/>
            <person name="Cross I."/>
            <person name="Yadetie F."/>
            <person name="Muffato M."/>
            <person name="Louis A."/>
            <person name="Butcher S."/>
            <person name="Tsagkogeorga G."/>
            <person name="Konrad A."/>
            <person name="Singh S."/>
            <person name="Jensen M.F."/>
            <person name="Cong E.H."/>
            <person name="Eikeseth-Otteraa H."/>
            <person name="Noel B."/>
            <person name="Anthouard V."/>
            <person name="Porcel B.M."/>
            <person name="Kachouri-Lafond R."/>
            <person name="Nishino A."/>
            <person name="Ugolini M."/>
            <person name="Chourrout P."/>
            <person name="Nishida H."/>
            <person name="Aasland R."/>
            <person name="Huzurbazar S."/>
            <person name="Westhof E."/>
            <person name="Delsuc F."/>
            <person name="Lehrach H."/>
            <person name="Reinhardt R."/>
            <person name="Weissenbach J."/>
            <person name="Roy S.W."/>
            <person name="Artiguenave F."/>
            <person name="Postlethwait J.H."/>
            <person name="Manak J.R."/>
            <person name="Thompson E.M."/>
            <person name="Jaillon O."/>
            <person name="Du Pasquier L."/>
            <person name="Boudinot P."/>
            <person name="Liberles D.A."/>
            <person name="Volff J.N."/>
            <person name="Philippe H."/>
            <person name="Lenhard B."/>
            <person name="Roest Crollius H."/>
            <person name="Wincker P."/>
            <person name="Chourrout D."/>
        </authorList>
    </citation>
    <scope>NUCLEOTIDE SEQUENCE [LARGE SCALE GENOMIC DNA]</scope>
</reference>
<feature type="region of interest" description="Disordered" evidence="10">
    <location>
        <begin position="909"/>
        <end position="978"/>
    </location>
</feature>
<dbReference type="EMBL" id="FN653322">
    <property type="protein sequence ID" value="CBY14667.1"/>
    <property type="molecule type" value="Genomic_DNA"/>
</dbReference>
<dbReference type="CDD" id="cd09274">
    <property type="entry name" value="RNase_HI_RT_Ty3"/>
    <property type="match status" value="1"/>
</dbReference>
<evidence type="ECO:0000256" key="3">
    <source>
        <dbReference type="ARBA" id="ARBA00022679"/>
    </source>
</evidence>
<gene>
    <name evidence="13" type="ORF">GSOID_T00009722001</name>
</gene>
<dbReference type="Pfam" id="PF17921">
    <property type="entry name" value="Integrase_H2C2"/>
    <property type="match status" value="1"/>
</dbReference>
<dbReference type="GO" id="GO:0003964">
    <property type="term" value="F:RNA-directed DNA polymerase activity"/>
    <property type="evidence" value="ECO:0007669"/>
    <property type="project" value="UniProtKB-KW"/>
</dbReference>
<feature type="compositionally biased region" description="Polar residues" evidence="10">
    <location>
        <begin position="929"/>
        <end position="949"/>
    </location>
</feature>
<dbReference type="Gene3D" id="3.10.20.370">
    <property type="match status" value="1"/>
</dbReference>
<dbReference type="GO" id="GO:0015074">
    <property type="term" value="P:DNA integration"/>
    <property type="evidence" value="ECO:0007669"/>
    <property type="project" value="InterPro"/>
</dbReference>
<keyword evidence="4" id="KW-0548">Nucleotidyltransferase</keyword>
<evidence type="ECO:0000256" key="6">
    <source>
        <dbReference type="ARBA" id="ARBA00022759"/>
    </source>
</evidence>
<evidence type="ECO:0000256" key="8">
    <source>
        <dbReference type="ARBA" id="ARBA00022918"/>
    </source>
</evidence>
<evidence type="ECO:0000313" key="13">
    <source>
        <dbReference type="EMBL" id="CBY14667.1"/>
    </source>
</evidence>
<keyword evidence="5" id="KW-0540">Nuclease</keyword>
<feature type="compositionally biased region" description="Basic and acidic residues" evidence="10">
    <location>
        <begin position="913"/>
        <end position="928"/>
    </location>
</feature>
<sequence length="1073" mass="121390">MTRMDESISSMEEGQLYFTVADLANGYWQVRLKEADQVKTSFQWRSTTYKFIRVPFGYTFSGAIFSRCVAKMLDSVPMRRNVQSYVDDLIQYGRTFSDYRTSLRQLLAAVVKFGVKLKPKKCKFLAKEAHFLGRVITSSGVKTDPEFTNSLLLMPPPTNHRELRSLVGSLTWLKQFAEVRMGEKISTHLFAHVMRPITALLVTCKRGVIPPPFKWTDEADRAYSKLKSRLANPPVISFPDFKHCFILHTDASDVACGGILTQVIDDKTRLVAAVSKTFNKVEANWNTSEKECYGILWSIEKLSRILKGTRFVVHTDHYSLTYLDKTAFRNSKIARWQLRLSEYDFCLQYIKGQKNNFADWVSRPFGKENLKSCETGPVQNAGRFLNIGDSELVIYVPSWCSDQIKLPKSARKLVAAVNVANIVRPTSDPEMERPIMGQISTHQLDDPFLAAIHDAVCRANDNNTDVELEDVINEKDHRKEEFLKLASSLGICRTSNCLVVNDRRGPRVVVPEALRADFVKRAHDLNGHCGLPRMKDNLKMLWWINMDSDLENYVRSCSSCLQTKGAHGRPQLPPTGTVRKGRFPGDILNIDYVCMKTPVNGYRYMLTVICAFSRYFWAVPTRRDNAVSAALGLTKICLQYDFWPRQIHSDRGLHFVNSVIDDFCKSNKIEHTLSCAWRPEANGVVERSHRTLKNALYSTAHSENISWLTALPYVTRAMNASRCKTTGQVPREAWFGKARFPVEDTSPEQFATGVRQRIDRVNQLIKIAQEAAAADTERRNQRKLPPTPLIEGQLVYVKRDLNASGKSSGLKWVGPLRLIRTNSSVCLVEDGNKKRDWIFRGHIAPADERHEHLKELNQLHRDEELYIWQHLVSLVSDRADIHESSSKGDVSTKTKLNNIEISLPEKFSGTRQDVQKKSTPELIIEKSAVENTTEQMEISEFTPSTQADPSTLPEEQFPTAKTSNDPATSLPSEILPSDDATFMSANSILETSEIDERELSIVAAGNLDVTTANQRPRTDPPSTPKNSLTLPSNSLKAPRKRSSSVARSAPPYPKRNCPAPDRMNITSTKTKKY</sequence>
<dbReference type="InterPro" id="IPR041373">
    <property type="entry name" value="RT_RNaseH"/>
</dbReference>
<dbReference type="PROSITE" id="PS50878">
    <property type="entry name" value="RT_POL"/>
    <property type="match status" value="1"/>
</dbReference>
<dbReference type="Pfam" id="PF00078">
    <property type="entry name" value="RVT_1"/>
    <property type="match status" value="1"/>
</dbReference>
<feature type="compositionally biased region" description="Polar residues" evidence="10">
    <location>
        <begin position="959"/>
        <end position="971"/>
    </location>
</feature>
<name>E4XYE5_OIKDI</name>
<dbReference type="OrthoDB" id="420169at2759"/>
<dbReference type="InParanoid" id="E4XYE5"/>
<feature type="compositionally biased region" description="Polar residues" evidence="10">
    <location>
        <begin position="1064"/>
        <end position="1073"/>
    </location>
</feature>
<dbReference type="Gene3D" id="3.30.70.270">
    <property type="match status" value="2"/>
</dbReference>
<evidence type="ECO:0000256" key="5">
    <source>
        <dbReference type="ARBA" id="ARBA00022722"/>
    </source>
</evidence>
<feature type="domain" description="Reverse transcriptase" evidence="11">
    <location>
        <begin position="1"/>
        <end position="136"/>
    </location>
</feature>
<dbReference type="InterPro" id="IPR050951">
    <property type="entry name" value="Retrovirus_Pol_polyprotein"/>
</dbReference>
<evidence type="ECO:0000256" key="10">
    <source>
        <dbReference type="SAM" id="MobiDB-lite"/>
    </source>
</evidence>
<dbReference type="GO" id="GO:0003676">
    <property type="term" value="F:nucleic acid binding"/>
    <property type="evidence" value="ECO:0007669"/>
    <property type="project" value="InterPro"/>
</dbReference>
<dbReference type="Pfam" id="PF17917">
    <property type="entry name" value="RT_RNaseH"/>
    <property type="match status" value="1"/>
</dbReference>
<dbReference type="InterPro" id="IPR043128">
    <property type="entry name" value="Rev_trsase/Diguanyl_cyclase"/>
</dbReference>
<dbReference type="InterPro" id="IPR043502">
    <property type="entry name" value="DNA/RNA_pol_sf"/>
</dbReference>
<feature type="region of interest" description="Disordered" evidence="10">
    <location>
        <begin position="1006"/>
        <end position="1073"/>
    </location>
</feature>
<evidence type="ECO:0000256" key="7">
    <source>
        <dbReference type="ARBA" id="ARBA00022801"/>
    </source>
</evidence>
<dbReference type="InterPro" id="IPR001584">
    <property type="entry name" value="Integrase_cat-core"/>
</dbReference>
<dbReference type="CDD" id="cd01647">
    <property type="entry name" value="RT_LTR"/>
    <property type="match status" value="1"/>
</dbReference>
<accession>E4XYE5</accession>
<dbReference type="SUPFAM" id="SSF56672">
    <property type="entry name" value="DNA/RNA polymerases"/>
    <property type="match status" value="1"/>
</dbReference>
<dbReference type="GO" id="GO:0004523">
    <property type="term" value="F:RNA-DNA hybrid ribonuclease activity"/>
    <property type="evidence" value="ECO:0007669"/>
    <property type="project" value="UniProtKB-EC"/>
</dbReference>
<evidence type="ECO:0000259" key="12">
    <source>
        <dbReference type="PROSITE" id="PS50994"/>
    </source>
</evidence>
<dbReference type="InterPro" id="IPR012337">
    <property type="entry name" value="RNaseH-like_sf"/>
</dbReference>
<organism evidence="13">
    <name type="scientific">Oikopleura dioica</name>
    <name type="common">Tunicate</name>
    <dbReference type="NCBI Taxonomy" id="34765"/>
    <lineage>
        <taxon>Eukaryota</taxon>
        <taxon>Metazoa</taxon>
        <taxon>Chordata</taxon>
        <taxon>Tunicata</taxon>
        <taxon>Appendicularia</taxon>
        <taxon>Copelata</taxon>
        <taxon>Oikopleuridae</taxon>
        <taxon>Oikopleura</taxon>
    </lineage>
</organism>
<protein>
    <recommendedName>
        <fullName evidence="9">Gypsy retrotransposon integrase-like protein 1</fullName>
        <ecNumber evidence="2">3.1.26.4</ecNumber>
    </recommendedName>
</protein>
<evidence type="ECO:0000259" key="11">
    <source>
        <dbReference type="PROSITE" id="PS50878"/>
    </source>
</evidence>
<feature type="domain" description="Integrase catalytic" evidence="12">
    <location>
        <begin position="580"/>
        <end position="738"/>
    </location>
</feature>
<dbReference type="InterPro" id="IPR041588">
    <property type="entry name" value="Integrase_H2C2"/>
</dbReference>
<keyword evidence="8" id="KW-0695">RNA-directed DNA polymerase</keyword>
<feature type="compositionally biased region" description="Polar residues" evidence="10">
    <location>
        <begin position="1024"/>
        <end position="1035"/>
    </location>
</feature>
<dbReference type="PROSITE" id="PS50994">
    <property type="entry name" value="INTEGRASE"/>
    <property type="match status" value="1"/>
</dbReference>
<evidence type="ECO:0000313" key="14">
    <source>
        <dbReference type="Proteomes" id="UP000001307"/>
    </source>
</evidence>
<keyword evidence="14" id="KW-1185">Reference proteome</keyword>
<dbReference type="Pfam" id="PF00665">
    <property type="entry name" value="rve"/>
    <property type="match status" value="1"/>
</dbReference>
<evidence type="ECO:0000256" key="2">
    <source>
        <dbReference type="ARBA" id="ARBA00012180"/>
    </source>
</evidence>
<dbReference type="Gene3D" id="3.30.420.10">
    <property type="entry name" value="Ribonuclease H-like superfamily/Ribonuclease H"/>
    <property type="match status" value="1"/>
</dbReference>